<dbReference type="Gene3D" id="3.30.460.80">
    <property type="entry name" value="NADH:ubiquinone oxidoreductase, 30kDa subunit"/>
    <property type="match status" value="1"/>
</dbReference>
<sequence length="284" mass="33563">MLLNYSSIAKILPILRFELSRTEGSFLIQTNLLPEILTMVKTHFNCQFKVLTCISGVDYPESSHRFKIVYELLSIKRNSRLRLKVILDELSPINSVEKIISGASWWECEIWDMFGVFFLNQDNLTRLLTDYGFQGYPLRKDFPLSGFTESRYSSIKSRVVYENLEMSQEYRTFEFLSPWEELSSEMKKLLTKDKKLRRHIKLSENRCFILKSIIRNFNLFKLIRWNAFLKLKPLASKMSKVSLSNRCITTINRKRFNKFTPYSRHVFLKLVRSGNVSGMQKSSW</sequence>
<keyword evidence="4" id="KW-0496">Mitochondrion</keyword>
<dbReference type="GO" id="GO:0016651">
    <property type="term" value="F:oxidoreductase activity, acting on NAD(P)H"/>
    <property type="evidence" value="ECO:0007669"/>
    <property type="project" value="InterPro"/>
</dbReference>
<evidence type="ECO:0000256" key="1">
    <source>
        <dbReference type="ARBA" id="ARBA00007569"/>
    </source>
</evidence>
<dbReference type="Gene3D" id="1.10.287.1480">
    <property type="match status" value="1"/>
</dbReference>
<keyword evidence="4" id="KW-0689">Ribosomal protein</keyword>
<dbReference type="HAMAP" id="MF_01357">
    <property type="entry name" value="NDH1_NuoC"/>
    <property type="match status" value="1"/>
</dbReference>
<dbReference type="AlphaFoldDB" id="A0A6G7IVZ7"/>
<dbReference type="PANTHER" id="PTHR10884">
    <property type="entry name" value="NADH DEHYDROGENASE UBIQUINONE IRON-SULFUR PROTEIN 3"/>
    <property type="match status" value="1"/>
</dbReference>
<keyword evidence="2" id="KW-0813">Transport</keyword>
<proteinExistence type="inferred from homology"/>
<geneLocation type="mitochondrion" evidence="4"/>
<dbReference type="EMBL" id="MN956530">
    <property type="protein sequence ID" value="QII42413.1"/>
    <property type="molecule type" value="Genomic_DNA"/>
</dbReference>
<dbReference type="GO" id="GO:0005840">
    <property type="term" value="C:ribosome"/>
    <property type="evidence" value="ECO:0007669"/>
    <property type="project" value="UniProtKB-KW"/>
</dbReference>
<name>A0A6G7IVZ7_PHATR</name>
<evidence type="ECO:0000256" key="2">
    <source>
        <dbReference type="ARBA" id="ARBA00022448"/>
    </source>
</evidence>
<dbReference type="SUPFAM" id="SSF57716">
    <property type="entry name" value="Glucocorticoid receptor-like (DNA-binding domain)"/>
    <property type="match status" value="1"/>
</dbReference>
<keyword evidence="4" id="KW-0687">Ribonucleoprotein</keyword>
<organism evidence="4">
    <name type="scientific">Phaeodactylum tricornutum</name>
    <name type="common">Diatom</name>
    <dbReference type="NCBI Taxonomy" id="2850"/>
    <lineage>
        <taxon>Eukaryota</taxon>
        <taxon>Sar</taxon>
        <taxon>Stramenopiles</taxon>
        <taxon>Ochrophyta</taxon>
        <taxon>Bacillariophyta</taxon>
        <taxon>Bacillariophyceae</taxon>
        <taxon>Bacillariophycidae</taxon>
        <taxon>Naviculales</taxon>
        <taxon>Phaeodactylaceae</taxon>
        <taxon>Phaeodactylum</taxon>
    </lineage>
</organism>
<dbReference type="SUPFAM" id="SSF143243">
    <property type="entry name" value="Nqo5-like"/>
    <property type="match status" value="1"/>
</dbReference>
<protein>
    <submittedName>
        <fullName evidence="4">NADH dehydrogenase subunit 9-ribosomal protein S14 fusion protein</fullName>
    </submittedName>
</protein>
<dbReference type="InterPro" id="IPR037232">
    <property type="entry name" value="NADH_quin_OxRdtase_su_C/D-like"/>
</dbReference>
<dbReference type="PANTHER" id="PTHR10884:SF14">
    <property type="entry name" value="NADH DEHYDROGENASE [UBIQUINONE] IRON-SULFUR PROTEIN 3, MITOCHONDRIAL"/>
    <property type="match status" value="1"/>
</dbReference>
<evidence type="ECO:0000313" key="4">
    <source>
        <dbReference type="EMBL" id="QII42413.1"/>
    </source>
</evidence>
<evidence type="ECO:0000259" key="3">
    <source>
        <dbReference type="Pfam" id="PF00329"/>
    </source>
</evidence>
<gene>
    <name evidence="4" type="primary">nad9-rps14</name>
</gene>
<dbReference type="Pfam" id="PF00329">
    <property type="entry name" value="Complex1_30kDa"/>
    <property type="match status" value="1"/>
</dbReference>
<comment type="similarity">
    <text evidence="1">Belongs to the complex I 30 kDa subunit family.</text>
</comment>
<feature type="domain" description="NADH:ubiquinone oxidoreductase 30kDa subunit" evidence="3">
    <location>
        <begin position="28"/>
        <end position="147"/>
    </location>
</feature>
<dbReference type="GO" id="GO:0008137">
    <property type="term" value="F:NADH dehydrogenase (ubiquinone) activity"/>
    <property type="evidence" value="ECO:0007669"/>
    <property type="project" value="InterPro"/>
</dbReference>
<dbReference type="InterPro" id="IPR010218">
    <property type="entry name" value="NADH_DH_suC"/>
</dbReference>
<reference evidence="4" key="1">
    <citation type="submission" date="2020-01" db="EMBL/GenBank/DDBJ databases">
        <authorList>
            <person name="Liu L."/>
        </authorList>
    </citation>
    <scope>NUCLEOTIDE SEQUENCE</scope>
    <source>
        <strain evidence="4">ICE-H</strain>
    </source>
</reference>
<dbReference type="InterPro" id="IPR001268">
    <property type="entry name" value="NADH_UbQ_OxRdtase_30kDa_su"/>
</dbReference>
<accession>A0A6G7IVZ7</accession>